<proteinExistence type="predicted"/>
<accession>A0AAW9DQI3</accession>
<sequence length="154" mass="17094">MMLAIAVCARCPAHADPVTKIPLGRPVYPPQVTDWQPLANFARQYIGNKLSIKKNTIDFSAAGRFYVQYAGRYHDGRLYKVIEAHVPHGQSNGLICRSKLTYLAINPGEIKIIKDKTLTFVAFSGTAKPVWHSKNSDVSSFNCGQFTYGAPLKH</sequence>
<gene>
    <name evidence="1" type="ORF">SIL87_06885</name>
</gene>
<organism evidence="1 2">
    <name type="scientific">Acidiphilium acidophilum</name>
    <name type="common">Thiobacillus acidophilus</name>
    <dbReference type="NCBI Taxonomy" id="76588"/>
    <lineage>
        <taxon>Bacteria</taxon>
        <taxon>Pseudomonadati</taxon>
        <taxon>Pseudomonadota</taxon>
        <taxon>Alphaproteobacteria</taxon>
        <taxon>Acetobacterales</taxon>
        <taxon>Acidocellaceae</taxon>
        <taxon>Acidiphilium</taxon>
    </lineage>
</organism>
<protein>
    <submittedName>
        <fullName evidence="1">Uncharacterized protein</fullName>
    </submittedName>
</protein>
<dbReference type="RefSeq" id="WP_319613430.1">
    <property type="nucleotide sequence ID" value="NZ_JAWXYB010000018.1"/>
</dbReference>
<evidence type="ECO:0000313" key="1">
    <source>
        <dbReference type="EMBL" id="MDX5930485.1"/>
    </source>
</evidence>
<dbReference type="Proteomes" id="UP001279553">
    <property type="component" value="Unassembled WGS sequence"/>
</dbReference>
<dbReference type="AlphaFoldDB" id="A0AAW9DQI3"/>
<evidence type="ECO:0000313" key="2">
    <source>
        <dbReference type="Proteomes" id="UP001279553"/>
    </source>
</evidence>
<comment type="caution">
    <text evidence="1">The sequence shown here is derived from an EMBL/GenBank/DDBJ whole genome shotgun (WGS) entry which is preliminary data.</text>
</comment>
<keyword evidence="2" id="KW-1185">Reference proteome</keyword>
<dbReference type="EMBL" id="JAWXYB010000018">
    <property type="protein sequence ID" value="MDX5930485.1"/>
    <property type="molecule type" value="Genomic_DNA"/>
</dbReference>
<name>A0AAW9DQI3_ACIAO</name>
<reference evidence="1 2" key="1">
    <citation type="submission" date="2023-11" db="EMBL/GenBank/DDBJ databases">
        <title>MicrobeMod: A computational toolkit for identifying prokaryotic methylation and restriction-modification with nanopore sequencing.</title>
        <authorList>
            <person name="Crits-Christoph A."/>
            <person name="Kang S.C."/>
            <person name="Lee H."/>
            <person name="Ostrov N."/>
        </authorList>
    </citation>
    <scope>NUCLEOTIDE SEQUENCE [LARGE SCALE GENOMIC DNA]</scope>
    <source>
        <strain evidence="1 2">DSMZ 700</strain>
    </source>
</reference>